<feature type="domain" description="SnoaL-like" evidence="2">
    <location>
        <begin position="9"/>
        <end position="130"/>
    </location>
</feature>
<dbReference type="SUPFAM" id="SSF54427">
    <property type="entry name" value="NTF2-like"/>
    <property type="match status" value="2"/>
</dbReference>
<dbReference type="GO" id="GO:0016853">
    <property type="term" value="F:isomerase activity"/>
    <property type="evidence" value="ECO:0007669"/>
    <property type="project" value="UniProtKB-KW"/>
</dbReference>
<dbReference type="InterPro" id="IPR032710">
    <property type="entry name" value="NTF2-like_dom_sf"/>
</dbReference>
<comment type="caution">
    <text evidence="3">The sequence shown here is derived from an EMBL/GenBank/DDBJ whole genome shotgun (WGS) entry which is preliminary data.</text>
</comment>
<dbReference type="Gene3D" id="3.10.450.50">
    <property type="match status" value="2"/>
</dbReference>
<sequence length="309" mass="35273">MSELSDLETAKDTAAITTVLEGVVNCFDRGDYESLGLLYSDHVEMDYSSLLGGTAHKKTREQQLMDWAELLPGFDQMRHSLNDFNIRIEEGIANASCSVAGQLYLGDTVWEVEGLYQFRLHKRSNHWRIFKHSFVLKSENGNGEILETAKSRAKAHPPAFLKRRKAQAAVVKFLKALENKDMEAVADVWSEKAVQDMPYSPDGFPDVVEGKANLIKHYSAWPENAGEADFTSNLKFYPMMSPEWVFAEFTGEVEILTTGREYNQIYGGLFHVPHGKIQYYREYFNPEPFRFAYDFDEGKDPDHFLIGEP</sequence>
<dbReference type="Proteomes" id="UP000199598">
    <property type="component" value="Unassembled WGS sequence"/>
</dbReference>
<accession>A0A1I4DMW8</accession>
<name>A0A1I4DMW8_9HYPH</name>
<dbReference type="Pfam" id="PF13577">
    <property type="entry name" value="SnoaL_4"/>
    <property type="match status" value="1"/>
</dbReference>
<dbReference type="RefSeq" id="WP_093522309.1">
    <property type="nucleotide sequence ID" value="NZ_FOSK01000012.1"/>
</dbReference>
<proteinExistence type="predicted"/>
<feature type="domain" description="SnoaL-like" evidence="1">
    <location>
        <begin position="170"/>
        <end position="278"/>
    </location>
</feature>
<gene>
    <name evidence="3" type="ORF">SAMN04488518_11260</name>
</gene>
<keyword evidence="3" id="KW-0413">Isomerase</keyword>
<evidence type="ECO:0000259" key="1">
    <source>
        <dbReference type="Pfam" id="PF12680"/>
    </source>
</evidence>
<organism evidence="3 4">
    <name type="scientific">Pseudovibrio ascidiaceicola</name>
    <dbReference type="NCBI Taxonomy" id="285279"/>
    <lineage>
        <taxon>Bacteria</taxon>
        <taxon>Pseudomonadati</taxon>
        <taxon>Pseudomonadota</taxon>
        <taxon>Alphaproteobacteria</taxon>
        <taxon>Hyphomicrobiales</taxon>
        <taxon>Stappiaceae</taxon>
        <taxon>Pseudovibrio</taxon>
    </lineage>
</organism>
<reference evidence="3 4" key="1">
    <citation type="submission" date="2016-10" db="EMBL/GenBank/DDBJ databases">
        <authorList>
            <person name="Varghese N."/>
            <person name="Submissions S."/>
        </authorList>
    </citation>
    <scope>NUCLEOTIDE SEQUENCE [LARGE SCALE GENOMIC DNA]</scope>
    <source>
        <strain evidence="3 4">DSM 16392</strain>
    </source>
</reference>
<evidence type="ECO:0000259" key="2">
    <source>
        <dbReference type="Pfam" id="PF13577"/>
    </source>
</evidence>
<protein>
    <submittedName>
        <fullName evidence="3">Ketosteroid isomerase-related protein</fullName>
    </submittedName>
</protein>
<dbReference type="InterPro" id="IPR037401">
    <property type="entry name" value="SnoaL-like"/>
</dbReference>
<dbReference type="EMBL" id="FOSK01000012">
    <property type="protein sequence ID" value="SFK94615.1"/>
    <property type="molecule type" value="Genomic_DNA"/>
</dbReference>
<evidence type="ECO:0000313" key="3">
    <source>
        <dbReference type="EMBL" id="SFK94615.1"/>
    </source>
</evidence>
<dbReference type="Pfam" id="PF12680">
    <property type="entry name" value="SnoaL_2"/>
    <property type="match status" value="1"/>
</dbReference>
<keyword evidence="4" id="KW-1185">Reference proteome</keyword>
<evidence type="ECO:0000313" key="4">
    <source>
        <dbReference type="Proteomes" id="UP000199598"/>
    </source>
</evidence>